<dbReference type="NCBIfam" id="TIGR04213">
    <property type="entry name" value="PGF_pre_PGF"/>
    <property type="match status" value="1"/>
</dbReference>
<dbReference type="InterPro" id="IPR026453">
    <property type="entry name" value="PGF_pre_PGF"/>
</dbReference>
<dbReference type="HOGENOM" id="CLU_2230422_0_0_2"/>
<gene>
    <name evidence="1" type="ORF">MSSIT_2160</name>
</gene>
<evidence type="ECO:0000313" key="2">
    <source>
        <dbReference type="Proteomes" id="UP000033111"/>
    </source>
</evidence>
<sequence length="105" mass="11748">MALLFFDFTKNATCVMYVSFNSRKTAGKTTTIVEELKNESTFVSGLPPDEVYKFVNLWVGNSGYSTEKNIENPVIGFKVEKMANLLGEWIKSALAWKNDNGLKNG</sequence>
<proteinExistence type="predicted"/>
<dbReference type="PATRIC" id="fig|1434120.4.peg.2802"/>
<dbReference type="AlphaFoldDB" id="A0A0E3P5E6"/>
<evidence type="ECO:0000313" key="1">
    <source>
        <dbReference type="EMBL" id="AKB28879.1"/>
    </source>
</evidence>
<protein>
    <submittedName>
        <fullName evidence="1">Cell surface protein</fullName>
    </submittedName>
</protein>
<dbReference type="Proteomes" id="UP000033111">
    <property type="component" value="Chromosome"/>
</dbReference>
<keyword evidence="2" id="KW-1185">Reference proteome</keyword>
<accession>A0A0E3P5E6</accession>
<dbReference type="KEGG" id="msw:MSSIT_2160"/>
<dbReference type="EMBL" id="CP009506">
    <property type="protein sequence ID" value="AKB28879.1"/>
    <property type="molecule type" value="Genomic_DNA"/>
</dbReference>
<reference evidence="1 2" key="1">
    <citation type="submission" date="2014-07" db="EMBL/GenBank/DDBJ databases">
        <title>Methanogenic archaea and the global carbon cycle.</title>
        <authorList>
            <person name="Henriksen J.R."/>
            <person name="Luke J."/>
            <person name="Reinhart S."/>
            <person name="Benedict M.N."/>
            <person name="Youngblut N.D."/>
            <person name="Metcalf M.E."/>
            <person name="Whitaker R.J."/>
            <person name="Metcalf W.W."/>
        </authorList>
    </citation>
    <scope>NUCLEOTIDE SEQUENCE [LARGE SCALE GENOMIC DNA]</scope>
    <source>
        <strain evidence="1 2">T4/M</strain>
    </source>
</reference>
<name>A0A0E3P5E6_9EURY</name>
<organism evidence="1 2">
    <name type="scientific">Methanosarcina siciliae T4/M</name>
    <dbReference type="NCBI Taxonomy" id="1434120"/>
    <lineage>
        <taxon>Archaea</taxon>
        <taxon>Methanobacteriati</taxon>
        <taxon>Methanobacteriota</taxon>
        <taxon>Stenosarchaea group</taxon>
        <taxon>Methanomicrobia</taxon>
        <taxon>Methanosarcinales</taxon>
        <taxon>Methanosarcinaceae</taxon>
        <taxon>Methanosarcina</taxon>
    </lineage>
</organism>